<reference evidence="1" key="1">
    <citation type="submission" date="2018-10" db="EMBL/GenBank/DDBJ databases">
        <title>Hidden diversity of soil giant viruses.</title>
        <authorList>
            <person name="Schulz F."/>
            <person name="Alteio L."/>
            <person name="Goudeau D."/>
            <person name="Ryan E.M."/>
            <person name="Malmstrom R.R."/>
            <person name="Blanchard J."/>
            <person name="Woyke T."/>
        </authorList>
    </citation>
    <scope>NUCLEOTIDE SEQUENCE</scope>
    <source>
        <strain evidence="1">HYV1</strain>
    </source>
</reference>
<sequence>MGVTSSGGTVSPLPVGKYKILSIIPFINADVKKDLNELLGSLKEIRRSLVLRKDKFNVTQLGGRVFKLKKS</sequence>
<accession>A0A3G5A726</accession>
<gene>
    <name evidence="1" type="ORF">Hyperionvirus3_124</name>
</gene>
<organism evidence="1">
    <name type="scientific">Hyperionvirus sp</name>
    <dbReference type="NCBI Taxonomy" id="2487770"/>
    <lineage>
        <taxon>Viruses</taxon>
        <taxon>Varidnaviria</taxon>
        <taxon>Bamfordvirae</taxon>
        <taxon>Nucleocytoviricota</taxon>
        <taxon>Megaviricetes</taxon>
        <taxon>Imitervirales</taxon>
        <taxon>Mimiviridae</taxon>
        <taxon>Klosneuvirinae</taxon>
    </lineage>
</organism>
<protein>
    <submittedName>
        <fullName evidence="1">Uncharacterized protein</fullName>
    </submittedName>
</protein>
<dbReference type="EMBL" id="MK072385">
    <property type="protein sequence ID" value="AYV82978.1"/>
    <property type="molecule type" value="Genomic_DNA"/>
</dbReference>
<name>A0A3G5A726_9VIRU</name>
<proteinExistence type="predicted"/>
<evidence type="ECO:0000313" key="1">
    <source>
        <dbReference type="EMBL" id="AYV82978.1"/>
    </source>
</evidence>